<sequence length="335" mass="38296">MLVNEKVRVLHAPVIIANQSVILANALRKCGVGAVSLQYYHQENRYSADINVYDGNNLLKQTLVRLSVFLRVVNSFDIYHFHFAETLLPLFFDLPILKLLGKKIVFEYHGSEIRPPFKYSNDYKLLTKIKITLNQLRIKIFARLFADAEVVTTPDLLAYAPSAKFIPAAIDDYWLSFSIKIPNKRGKAIIIHAPTSRKIKGSSYLILAIEKLQKEGLQVELDLVEELPLKEIRIHFERADIAVDQLLIGWYGLFAAEMMALGKPVVCYVQDDLKKYAPGLPIVSVNTGNLVEVLRKLVKDVKMRETLGRRGPQFVREFHSSEVVARRFIELYKKL</sequence>
<evidence type="ECO:0000313" key="2">
    <source>
        <dbReference type="Proteomes" id="UP000177982"/>
    </source>
</evidence>
<gene>
    <name evidence="1" type="ORF">A2934_00415</name>
</gene>
<proteinExistence type="predicted"/>
<evidence type="ECO:0000313" key="1">
    <source>
        <dbReference type="EMBL" id="OHA07298.1"/>
    </source>
</evidence>
<comment type="caution">
    <text evidence="1">The sequence shown here is derived from an EMBL/GenBank/DDBJ whole genome shotgun (WGS) entry which is preliminary data.</text>
</comment>
<protein>
    <recommendedName>
        <fullName evidence="3">Glycosyl transferase family 1 domain-containing protein</fullName>
    </recommendedName>
</protein>
<dbReference type="Gene3D" id="3.40.50.2000">
    <property type="entry name" value="Glycogen Phosphorylase B"/>
    <property type="match status" value="1"/>
</dbReference>
<reference evidence="1 2" key="1">
    <citation type="journal article" date="2016" name="Nat. Commun.">
        <title>Thousands of microbial genomes shed light on interconnected biogeochemical processes in an aquifer system.</title>
        <authorList>
            <person name="Anantharaman K."/>
            <person name="Brown C.T."/>
            <person name="Hug L.A."/>
            <person name="Sharon I."/>
            <person name="Castelle C.J."/>
            <person name="Probst A.J."/>
            <person name="Thomas B.C."/>
            <person name="Singh A."/>
            <person name="Wilkins M.J."/>
            <person name="Karaoz U."/>
            <person name="Brodie E.L."/>
            <person name="Williams K.H."/>
            <person name="Hubbard S.S."/>
            <person name="Banfield J.F."/>
        </authorList>
    </citation>
    <scope>NUCLEOTIDE SEQUENCE [LARGE SCALE GENOMIC DNA]</scope>
</reference>
<organism evidence="1 2">
    <name type="scientific">Candidatus Sungbacteria bacterium RIFCSPLOWO2_01_FULL_47_10</name>
    <dbReference type="NCBI Taxonomy" id="1802276"/>
    <lineage>
        <taxon>Bacteria</taxon>
        <taxon>Candidatus Sungiibacteriota</taxon>
    </lineage>
</organism>
<dbReference type="AlphaFoldDB" id="A0A1G2L6J6"/>
<name>A0A1G2L6J6_9BACT</name>
<accession>A0A1G2L6J6</accession>
<evidence type="ECO:0008006" key="3">
    <source>
        <dbReference type="Google" id="ProtNLM"/>
    </source>
</evidence>
<dbReference type="SUPFAM" id="SSF53756">
    <property type="entry name" value="UDP-Glycosyltransferase/glycogen phosphorylase"/>
    <property type="match status" value="1"/>
</dbReference>
<dbReference type="Proteomes" id="UP000177982">
    <property type="component" value="Unassembled WGS sequence"/>
</dbReference>
<dbReference type="EMBL" id="MHQO01000012">
    <property type="protein sequence ID" value="OHA07298.1"/>
    <property type="molecule type" value="Genomic_DNA"/>
</dbReference>